<evidence type="ECO:0000313" key="2">
    <source>
        <dbReference type="Proteomes" id="UP000030687"/>
    </source>
</evidence>
<dbReference type="AlphaFoldDB" id="V4WDH4"/>
<sequence>MSKIEGRLADEGIYEATSMLVSKHDLLHVFFTLPYHLKKRYVIQMLRCGV</sequence>
<name>V4WDH4_CITCL</name>
<organism evidence="1 2">
    <name type="scientific">Citrus clementina</name>
    <name type="common">Clementine</name>
    <name type="synonym">Citrus deliciosa x Citrus sinensis</name>
    <dbReference type="NCBI Taxonomy" id="85681"/>
    <lineage>
        <taxon>Eukaryota</taxon>
        <taxon>Viridiplantae</taxon>
        <taxon>Streptophyta</taxon>
        <taxon>Embryophyta</taxon>
        <taxon>Tracheophyta</taxon>
        <taxon>Spermatophyta</taxon>
        <taxon>Magnoliopsida</taxon>
        <taxon>eudicotyledons</taxon>
        <taxon>Gunneridae</taxon>
        <taxon>Pentapetalae</taxon>
        <taxon>rosids</taxon>
        <taxon>malvids</taxon>
        <taxon>Sapindales</taxon>
        <taxon>Rutaceae</taxon>
        <taxon>Aurantioideae</taxon>
        <taxon>Citrus</taxon>
    </lineage>
</organism>
<keyword evidence="2" id="KW-1185">Reference proteome</keyword>
<dbReference type="EMBL" id="KI535697">
    <property type="protein sequence ID" value="ESR64554.1"/>
    <property type="molecule type" value="Genomic_DNA"/>
</dbReference>
<reference evidence="1 2" key="1">
    <citation type="submission" date="2013-10" db="EMBL/GenBank/DDBJ databases">
        <authorList>
            <consortium name="International Citrus Genome Consortium"/>
            <person name="Jenkins J."/>
            <person name="Schmutz J."/>
            <person name="Prochnik S."/>
            <person name="Rokhsar D."/>
            <person name="Gmitter F."/>
            <person name="Ollitrault P."/>
            <person name="Machado M."/>
            <person name="Talon M."/>
            <person name="Wincker P."/>
            <person name="Jaillon O."/>
            <person name="Morgante M."/>
        </authorList>
    </citation>
    <scope>NUCLEOTIDE SEQUENCE</scope>
    <source>
        <strain evidence="2">cv. Clemenules</strain>
    </source>
</reference>
<protein>
    <submittedName>
        <fullName evidence="1">Uncharacterized protein</fullName>
    </submittedName>
</protein>
<dbReference type="KEGG" id="cic:CICLE_v10010139mg"/>
<dbReference type="Proteomes" id="UP000030687">
    <property type="component" value="Unassembled WGS sequence"/>
</dbReference>
<evidence type="ECO:0000313" key="1">
    <source>
        <dbReference type="EMBL" id="ESR64554.1"/>
    </source>
</evidence>
<dbReference type="Gramene" id="ESR64554">
    <property type="protein sequence ID" value="ESR64554"/>
    <property type="gene ID" value="CICLE_v10010139mg"/>
</dbReference>
<accession>V4WDH4</accession>
<proteinExistence type="predicted"/>
<dbReference type="InParanoid" id="V4WDH4"/>
<gene>
    <name evidence="1" type="ORF">CICLE_v10010139mg</name>
</gene>